<dbReference type="Proteomes" id="UP000245657">
    <property type="component" value="Unassembled WGS sequence"/>
</dbReference>
<organism evidence="4 5">
    <name type="scientific">Methanospirillum lacunae</name>
    <dbReference type="NCBI Taxonomy" id="668570"/>
    <lineage>
        <taxon>Archaea</taxon>
        <taxon>Methanobacteriati</taxon>
        <taxon>Methanobacteriota</taxon>
        <taxon>Stenosarchaea group</taxon>
        <taxon>Methanomicrobia</taxon>
        <taxon>Methanomicrobiales</taxon>
        <taxon>Methanospirillaceae</taxon>
        <taxon>Methanospirillum</taxon>
    </lineage>
</organism>
<accession>A0A2V2MYD2</accession>
<protein>
    <submittedName>
        <fullName evidence="4">Class I SAM-dependent methyltransferase</fullName>
    </submittedName>
</protein>
<proteinExistence type="predicted"/>
<name>A0A2V2MYD2_9EURY</name>
<dbReference type="PANTHER" id="PTHR43861">
    <property type="entry name" value="TRANS-ACONITATE 2-METHYLTRANSFERASE-RELATED"/>
    <property type="match status" value="1"/>
</dbReference>
<dbReference type="Pfam" id="PF13649">
    <property type="entry name" value="Methyltransf_25"/>
    <property type="match status" value="1"/>
</dbReference>
<keyword evidence="1 4" id="KW-0489">Methyltransferase</keyword>
<dbReference type="InterPro" id="IPR041698">
    <property type="entry name" value="Methyltransf_25"/>
</dbReference>
<dbReference type="Gene3D" id="3.40.50.150">
    <property type="entry name" value="Vaccinia Virus protein VP39"/>
    <property type="match status" value="1"/>
</dbReference>
<comment type="caution">
    <text evidence="4">The sequence shown here is derived from an EMBL/GenBank/DDBJ whole genome shotgun (WGS) entry which is preliminary data.</text>
</comment>
<dbReference type="InterPro" id="IPR029063">
    <property type="entry name" value="SAM-dependent_MTases_sf"/>
</dbReference>
<evidence type="ECO:0000256" key="2">
    <source>
        <dbReference type="ARBA" id="ARBA00022679"/>
    </source>
</evidence>
<dbReference type="GO" id="GO:0008168">
    <property type="term" value="F:methyltransferase activity"/>
    <property type="evidence" value="ECO:0007669"/>
    <property type="project" value="UniProtKB-KW"/>
</dbReference>
<dbReference type="CDD" id="cd02440">
    <property type="entry name" value="AdoMet_MTases"/>
    <property type="match status" value="1"/>
</dbReference>
<dbReference type="SUPFAM" id="SSF53335">
    <property type="entry name" value="S-adenosyl-L-methionine-dependent methyltransferases"/>
    <property type="match status" value="1"/>
</dbReference>
<sequence length="257" mass="29817">MNCPDAQDKTNQSCDPASVFDAEDYLYFYGDMIKDEYTDEEVAFLIQKLCLESNKKILDLACGHGRHANRLAEFGHDVTGIDQSQEFLSIGRDDADKRGVRVKYLCFDSRKYCEPEAYDCVIHLFSSFGYFSDEENELVIRNIASSLRPGGMVCLDILNRDVFLKDYPRFAVREKNSDLMIDRNRFDTVTGRLYNSRIIMRDGKRRDTPFFLRLYNPNEIIRIFKNEGLVVVNIYSDWKGKLLDSESKRMILIAKKG</sequence>
<keyword evidence="2 4" id="KW-0808">Transferase</keyword>
<evidence type="ECO:0000256" key="1">
    <source>
        <dbReference type="ARBA" id="ARBA00022603"/>
    </source>
</evidence>
<feature type="domain" description="Methyltransferase" evidence="3">
    <location>
        <begin position="57"/>
        <end position="151"/>
    </location>
</feature>
<reference evidence="4 5" key="1">
    <citation type="submission" date="2018-05" db="EMBL/GenBank/DDBJ databases">
        <title>Draft genome of Methanospirillum lacunae Ki8-1.</title>
        <authorList>
            <person name="Dueholm M.S."/>
            <person name="Nielsen P.H."/>
            <person name="Bakmann L.F."/>
            <person name="Otzen D.E."/>
        </authorList>
    </citation>
    <scope>NUCLEOTIDE SEQUENCE [LARGE SCALE GENOMIC DNA]</scope>
    <source>
        <strain evidence="4 5">Ki8-1</strain>
    </source>
</reference>
<dbReference type="PANTHER" id="PTHR43861:SF1">
    <property type="entry name" value="TRANS-ACONITATE 2-METHYLTRANSFERASE"/>
    <property type="match status" value="1"/>
</dbReference>
<gene>
    <name evidence="4" type="ORF">DK846_10450</name>
</gene>
<dbReference type="OrthoDB" id="147504at2157"/>
<dbReference type="RefSeq" id="WP_109968898.1">
    <property type="nucleotide sequence ID" value="NZ_CP176093.1"/>
</dbReference>
<evidence type="ECO:0000313" key="4">
    <source>
        <dbReference type="EMBL" id="PWR71280.1"/>
    </source>
</evidence>
<dbReference type="EMBL" id="QGMY01000008">
    <property type="protein sequence ID" value="PWR71280.1"/>
    <property type="molecule type" value="Genomic_DNA"/>
</dbReference>
<dbReference type="GO" id="GO:0032259">
    <property type="term" value="P:methylation"/>
    <property type="evidence" value="ECO:0007669"/>
    <property type="project" value="UniProtKB-KW"/>
</dbReference>
<keyword evidence="5" id="KW-1185">Reference proteome</keyword>
<dbReference type="AlphaFoldDB" id="A0A2V2MYD2"/>
<evidence type="ECO:0000259" key="3">
    <source>
        <dbReference type="Pfam" id="PF13649"/>
    </source>
</evidence>
<dbReference type="Gene3D" id="2.20.25.110">
    <property type="entry name" value="S-adenosyl-L-methionine-dependent methyltransferases"/>
    <property type="match status" value="1"/>
</dbReference>
<evidence type="ECO:0000313" key="5">
    <source>
        <dbReference type="Proteomes" id="UP000245657"/>
    </source>
</evidence>
<dbReference type="GeneID" id="97547099"/>